<reference evidence="8 9" key="1">
    <citation type="submission" date="2020-08" db="EMBL/GenBank/DDBJ databases">
        <title>Description of novel Flavobacterium F-380 isolate.</title>
        <authorList>
            <person name="Saticioglu I.B."/>
            <person name="Duman M."/>
            <person name="Altun S."/>
        </authorList>
    </citation>
    <scope>NUCLEOTIDE SEQUENCE [LARGE SCALE GENOMIC DNA]</scope>
    <source>
        <strain evidence="8 9">F-380</strain>
    </source>
</reference>
<evidence type="ECO:0000256" key="3">
    <source>
        <dbReference type="ARBA" id="ARBA00022741"/>
    </source>
</evidence>
<dbReference type="GO" id="GO:0016301">
    <property type="term" value="F:kinase activity"/>
    <property type="evidence" value="ECO:0007669"/>
    <property type="project" value="UniProtKB-KW"/>
</dbReference>
<dbReference type="SUPFAM" id="SSF55874">
    <property type="entry name" value="ATPase domain of HSP90 chaperone/DNA topoisomerase II/histidine kinase"/>
    <property type="match status" value="2"/>
</dbReference>
<evidence type="ECO:0000259" key="7">
    <source>
        <dbReference type="Pfam" id="PF14501"/>
    </source>
</evidence>
<evidence type="ECO:0000256" key="1">
    <source>
        <dbReference type="ARBA" id="ARBA00022553"/>
    </source>
</evidence>
<keyword evidence="9" id="KW-1185">Reference proteome</keyword>
<sequence>MSEILKEKHFNPKAHILTLLGNELIKSPIMAIYELVKNSYDADAENVSVRFRDIEDLSKAVIIIEDDGIGMTSEILEDVWLEPGSDFRKPINKETGLRQIIKSSVFGRIPMGEKGVGRFAVHKLGSEIFLVTRPLLIKFKENRSEILSSELANYEIHLYINWKDFNQSKHLSEVPIKWKIKKDLNEFRFKEKSGTYIRLSGLKETWTKGMAKDLKGQVISMLSPKIKENSFKINLNFNNDWLADFPSVNSILNDAPYKITALIDSEYNLNFEYEFKLKNKIEIGQRKILNDPNYNKSIKGQIRQFYRKYLENKEFDIETIEEMLEEFDDKELPIGNIFFEFYSYDLDATSMRDYTDDSKVVREMLKLHSGVKIFKGDLRVYDYGEPNNDWLGLDLERVQNKEWFSNNQNIGYVYLDPESSNGLIEKTNREGFISNEVYDLFYIILKQILTDFKTTRSVDRAKWLRFNKKGSINSFDNRITNFRAIIEDTDFTDIEKKKKLIEEAEKLEERYEEDKKTLLIPAGVGMTASVALHEIEKLVPRMQETVKPILIDKKIISEQVEELRQYTNGILSVLRKGGDKEISIEECLKISFSNYKLKMKVRKINYEISIDKSVDIIKSDKRYFITMIMNIIDNSIYWLDTIYNDNKGIYVKSFKEDNSTCLLFVDNGPGFKDEINDIVRPFFSRKSDGIGIGLYLIDTIMMHYGKVDIVKDHEKLDELGVPFNYRGAALVLKFNKLK</sequence>
<keyword evidence="6" id="KW-0902">Two-component regulatory system</keyword>
<name>A0ABR7JAR8_9FLAO</name>
<dbReference type="Gene3D" id="3.30.565.10">
    <property type="entry name" value="Histidine kinase-like ATPase, C-terminal domain"/>
    <property type="match status" value="2"/>
</dbReference>
<evidence type="ECO:0000313" key="8">
    <source>
        <dbReference type="EMBL" id="MBC5842628.1"/>
    </source>
</evidence>
<evidence type="ECO:0000256" key="4">
    <source>
        <dbReference type="ARBA" id="ARBA00022777"/>
    </source>
</evidence>
<keyword evidence="4 8" id="KW-0418">Kinase</keyword>
<dbReference type="Pfam" id="PF14501">
    <property type="entry name" value="HATPase_c_5"/>
    <property type="match status" value="1"/>
</dbReference>
<evidence type="ECO:0000256" key="5">
    <source>
        <dbReference type="ARBA" id="ARBA00022840"/>
    </source>
</evidence>
<keyword evidence="3" id="KW-0547">Nucleotide-binding</keyword>
<dbReference type="PANTHER" id="PTHR43065">
    <property type="entry name" value="SENSOR HISTIDINE KINASE"/>
    <property type="match status" value="1"/>
</dbReference>
<dbReference type="Pfam" id="PF13589">
    <property type="entry name" value="HATPase_c_3"/>
    <property type="match status" value="1"/>
</dbReference>
<dbReference type="Proteomes" id="UP000629963">
    <property type="component" value="Unassembled WGS sequence"/>
</dbReference>
<keyword evidence="5" id="KW-0067">ATP-binding</keyword>
<feature type="domain" description="Sensor histidine kinase NatK-like C-terminal" evidence="7">
    <location>
        <begin position="624"/>
        <end position="710"/>
    </location>
</feature>
<dbReference type="RefSeq" id="WP_187011120.1">
    <property type="nucleotide sequence ID" value="NZ_JACRUI010000005.1"/>
</dbReference>
<gene>
    <name evidence="8" type="ORF">H8R23_14535</name>
</gene>
<organism evidence="8 9">
    <name type="scientific">Flavobacterium kayseriense</name>
    <dbReference type="NCBI Taxonomy" id="2764714"/>
    <lineage>
        <taxon>Bacteria</taxon>
        <taxon>Pseudomonadati</taxon>
        <taxon>Bacteroidota</taxon>
        <taxon>Flavobacteriia</taxon>
        <taxon>Flavobacteriales</taxon>
        <taxon>Flavobacteriaceae</taxon>
        <taxon>Flavobacterium</taxon>
    </lineage>
</organism>
<evidence type="ECO:0000313" key="9">
    <source>
        <dbReference type="Proteomes" id="UP000629963"/>
    </source>
</evidence>
<dbReference type="InterPro" id="IPR032834">
    <property type="entry name" value="NatK-like_C"/>
</dbReference>
<evidence type="ECO:0000256" key="6">
    <source>
        <dbReference type="ARBA" id="ARBA00023012"/>
    </source>
</evidence>
<dbReference type="EMBL" id="JACRUJ010000005">
    <property type="protein sequence ID" value="MBC5842628.1"/>
    <property type="molecule type" value="Genomic_DNA"/>
</dbReference>
<keyword evidence="2" id="KW-0808">Transferase</keyword>
<comment type="caution">
    <text evidence="8">The sequence shown here is derived from an EMBL/GenBank/DDBJ whole genome shotgun (WGS) entry which is preliminary data.</text>
</comment>
<keyword evidence="1" id="KW-0597">Phosphoprotein</keyword>
<protein>
    <submittedName>
        <fullName evidence="8">Sensor histidine kinase</fullName>
    </submittedName>
</protein>
<evidence type="ECO:0000256" key="2">
    <source>
        <dbReference type="ARBA" id="ARBA00022679"/>
    </source>
</evidence>
<proteinExistence type="predicted"/>
<accession>A0ABR7JAR8</accession>
<dbReference type="InterPro" id="IPR036890">
    <property type="entry name" value="HATPase_C_sf"/>
</dbReference>
<dbReference type="PANTHER" id="PTHR43065:SF10">
    <property type="entry name" value="PEROXIDE STRESS-ACTIVATED HISTIDINE KINASE MAK3"/>
    <property type="match status" value="1"/>
</dbReference>